<feature type="compositionally biased region" description="Basic and acidic residues" evidence="1">
    <location>
        <begin position="291"/>
        <end position="303"/>
    </location>
</feature>
<feature type="compositionally biased region" description="Basic residues" evidence="1">
    <location>
        <begin position="109"/>
        <end position="118"/>
    </location>
</feature>
<dbReference type="GeneID" id="8439100"/>
<evidence type="ECO:0000259" key="2">
    <source>
        <dbReference type="Pfam" id="PF02862"/>
    </source>
</evidence>
<dbReference type="GO" id="GO:0005737">
    <property type="term" value="C:cytoplasm"/>
    <property type="evidence" value="ECO:0007669"/>
    <property type="project" value="TreeGrafter"/>
</dbReference>
<accession>C4JDB6</accession>
<dbReference type="eggNOG" id="KOG2308">
    <property type="taxonomic scope" value="Eukaryota"/>
</dbReference>
<dbReference type="InterPro" id="IPR004177">
    <property type="entry name" value="DDHD_dom"/>
</dbReference>
<gene>
    <name evidence="3" type="ORF">UREG_00343</name>
</gene>
<dbReference type="KEGG" id="ure:UREG_00343"/>
<feature type="domain" description="DDHD" evidence="2">
    <location>
        <begin position="738"/>
        <end position="807"/>
    </location>
</feature>
<dbReference type="STRING" id="336963.C4JDB6"/>
<dbReference type="PANTHER" id="PTHR23509">
    <property type="entry name" value="PA-PL1 PHOSPHOLIPASE FAMILY"/>
    <property type="match status" value="1"/>
</dbReference>
<proteinExistence type="predicted"/>
<dbReference type="InterPro" id="IPR058055">
    <property type="entry name" value="PA-PLA1"/>
</dbReference>
<dbReference type="HOGENOM" id="CLU_002680_0_1_1"/>
<organism evidence="3 4">
    <name type="scientific">Uncinocarpus reesii (strain UAMH 1704)</name>
    <dbReference type="NCBI Taxonomy" id="336963"/>
    <lineage>
        <taxon>Eukaryota</taxon>
        <taxon>Fungi</taxon>
        <taxon>Dikarya</taxon>
        <taxon>Ascomycota</taxon>
        <taxon>Pezizomycotina</taxon>
        <taxon>Eurotiomycetes</taxon>
        <taxon>Eurotiomycetidae</taxon>
        <taxon>Onygenales</taxon>
        <taxon>Onygenaceae</taxon>
        <taxon>Uncinocarpus</taxon>
    </lineage>
</organism>
<sequence length="823" mass="92511">MAAPAHTYGPACLLYEPPEQRQTRPDPNTEILKPPKIRVQYFYLSSLPIDDPLTAVPIPSGTADASKLPPRPFSVHDNIALEKAWQSLRSVGEEESHKDRDEIEDGLRSSRRLTVRGKKKEETASQTSDPRGTPETVVGLSSSFPARQTGGGSSDNDDFQEGNSFNGLKDDEDDSNANRRMARERGSSNASELGSFRKRRSLPIDRKSKASRRNRHSSPGGYEDGSEEGSGRSSPQIIRHSDDTNISGSPFIRAPIRDRENRRPTPTLRLSKDSIDTNFMRGQMAASPNADGDKRQDGDKSEDLENTEPEITVTVGASRLHLVEFPKLEMKPIYWSPVHDISRVVRATWFYKNSMLPVDPEVANQLEAGYMYLKPWTETWQDELNSCVENGAEAEMKIVHKLWPSENPKTPTRPASQLGSEAGASVSSNKSHHFRENYAAGAISSPEASVKLFKNSSVVYVDSKEAQLLRPSLLPSVSSGRRPLSAIRKGRQIGIAVVRGFDRLGWDKLHPPKLVSTNVRNFMKMHQAATRAASSRRQICYACQMEERQPGVGDLVFVIHGIGQKLSERVESFHFTHAINSFRRQVNIELNNNSVWPNMRPDLENIMVLPINWRSTLSLEDTDVEEAIEDQPNANRFSLKDITPETIPAVRNLISDVMLDVPYYLSHHKQKMVRAVIKEANRVYRLWCQNNPGFQRKGRVHIIAHSLGSIMSMDILSQQPTRLPYIDFSKTEINETIFEFDTKNLFFCGSPAGFFLLLHKASLLPRRYRDKPDCDEHDVADPGLTGESGAYGCLAVDNLYNVMHETDRKRLPLSLEFPMLTVT</sequence>
<dbReference type="EMBL" id="CH476615">
    <property type="protein sequence ID" value="EEP75497.1"/>
    <property type="molecule type" value="Genomic_DNA"/>
</dbReference>
<dbReference type="VEuPathDB" id="FungiDB:UREG_00343"/>
<name>C4JDB6_UNCRE</name>
<protein>
    <recommendedName>
        <fullName evidence="2">DDHD domain-containing protein</fullName>
    </recommendedName>
</protein>
<dbReference type="OMA" id="HSSYWIL"/>
<dbReference type="InParanoid" id="C4JDB6"/>
<dbReference type="OrthoDB" id="69269at2759"/>
<evidence type="ECO:0000256" key="1">
    <source>
        <dbReference type="SAM" id="MobiDB-lite"/>
    </source>
</evidence>
<evidence type="ECO:0000313" key="3">
    <source>
        <dbReference type="EMBL" id="EEP75497.1"/>
    </source>
</evidence>
<feature type="compositionally biased region" description="Basic and acidic residues" evidence="1">
    <location>
        <begin position="91"/>
        <end position="108"/>
    </location>
</feature>
<dbReference type="AlphaFoldDB" id="C4JDB6"/>
<dbReference type="GO" id="GO:0046872">
    <property type="term" value="F:metal ion binding"/>
    <property type="evidence" value="ECO:0007669"/>
    <property type="project" value="InterPro"/>
</dbReference>
<dbReference type="PANTHER" id="PTHR23509:SF6">
    <property type="entry name" value="PHOSPHOLIPASE C1020.13C-RELATED"/>
    <property type="match status" value="1"/>
</dbReference>
<reference evidence="4" key="1">
    <citation type="journal article" date="2009" name="Genome Res.">
        <title>Comparative genomic analyses of the human fungal pathogens Coccidioides and their relatives.</title>
        <authorList>
            <person name="Sharpton T.J."/>
            <person name="Stajich J.E."/>
            <person name="Rounsley S.D."/>
            <person name="Gardner M.J."/>
            <person name="Wortman J.R."/>
            <person name="Jordar V.S."/>
            <person name="Maiti R."/>
            <person name="Kodira C.D."/>
            <person name="Neafsey D.E."/>
            <person name="Zeng Q."/>
            <person name="Hung C.-Y."/>
            <person name="McMahan C."/>
            <person name="Muszewska A."/>
            <person name="Grynberg M."/>
            <person name="Mandel M.A."/>
            <person name="Kellner E.M."/>
            <person name="Barker B.M."/>
            <person name="Galgiani J.N."/>
            <person name="Orbach M.J."/>
            <person name="Kirkland T.N."/>
            <person name="Cole G.T."/>
            <person name="Henn M.R."/>
            <person name="Birren B.W."/>
            <person name="Taylor J.W."/>
        </authorList>
    </citation>
    <scope>NUCLEOTIDE SEQUENCE [LARGE SCALE GENOMIC DNA]</scope>
    <source>
        <strain evidence="4">UAMH 1704</strain>
    </source>
</reference>
<feature type="region of interest" description="Disordered" evidence="1">
    <location>
        <begin position="404"/>
        <end position="430"/>
    </location>
</feature>
<feature type="compositionally biased region" description="Polar residues" evidence="1">
    <location>
        <begin position="407"/>
        <end position="429"/>
    </location>
</feature>
<dbReference type="Pfam" id="PF02862">
    <property type="entry name" value="DDHD"/>
    <property type="match status" value="1"/>
</dbReference>
<dbReference type="RefSeq" id="XP_002540830.1">
    <property type="nucleotide sequence ID" value="XM_002540784.1"/>
</dbReference>
<feature type="region of interest" description="Disordered" evidence="1">
    <location>
        <begin position="89"/>
        <end position="306"/>
    </location>
</feature>
<evidence type="ECO:0000313" key="4">
    <source>
        <dbReference type="Proteomes" id="UP000002058"/>
    </source>
</evidence>
<keyword evidence="4" id="KW-1185">Reference proteome</keyword>
<dbReference type="Proteomes" id="UP000002058">
    <property type="component" value="Unassembled WGS sequence"/>
</dbReference>
<dbReference type="GO" id="GO:0004620">
    <property type="term" value="F:phospholipase activity"/>
    <property type="evidence" value="ECO:0007669"/>
    <property type="project" value="TreeGrafter"/>
</dbReference>
<feature type="region of interest" description="Disordered" evidence="1">
    <location>
        <begin position="1"/>
        <end position="31"/>
    </location>
</feature>